<organism evidence="3 4">
    <name type="scientific">Sulfurifustis variabilis</name>
    <dbReference type="NCBI Taxonomy" id="1675686"/>
    <lineage>
        <taxon>Bacteria</taxon>
        <taxon>Pseudomonadati</taxon>
        <taxon>Pseudomonadota</taxon>
        <taxon>Gammaproteobacteria</taxon>
        <taxon>Acidiferrobacterales</taxon>
        <taxon>Acidiferrobacteraceae</taxon>
        <taxon>Sulfurifustis</taxon>
    </lineage>
</organism>
<dbReference type="SMART" id="SM00450">
    <property type="entry name" value="RHOD"/>
    <property type="match status" value="1"/>
</dbReference>
<dbReference type="PROSITE" id="PS50206">
    <property type="entry name" value="RHODANESE_3"/>
    <property type="match status" value="1"/>
</dbReference>
<evidence type="ECO:0000313" key="4">
    <source>
        <dbReference type="Proteomes" id="UP000218899"/>
    </source>
</evidence>
<name>A0A1B4V756_9GAMM</name>
<dbReference type="KEGG" id="sva:SVA_2825"/>
<feature type="signal peptide" evidence="1">
    <location>
        <begin position="1"/>
        <end position="28"/>
    </location>
</feature>
<feature type="domain" description="Rhodanese" evidence="2">
    <location>
        <begin position="69"/>
        <end position="189"/>
    </location>
</feature>
<dbReference type="AlphaFoldDB" id="A0A1B4V756"/>
<evidence type="ECO:0000259" key="2">
    <source>
        <dbReference type="PROSITE" id="PS50206"/>
    </source>
</evidence>
<dbReference type="InterPro" id="IPR052367">
    <property type="entry name" value="Thiosulfate_ST/Rhodanese-like"/>
</dbReference>
<dbReference type="RefSeq" id="WP_096461783.1">
    <property type="nucleotide sequence ID" value="NZ_AP014936.1"/>
</dbReference>
<evidence type="ECO:0000256" key="1">
    <source>
        <dbReference type="SAM" id="SignalP"/>
    </source>
</evidence>
<dbReference type="Gene3D" id="3.40.250.10">
    <property type="entry name" value="Rhodanese-like domain"/>
    <property type="match status" value="1"/>
</dbReference>
<dbReference type="PANTHER" id="PTHR45431">
    <property type="entry name" value="RHODANESE-LIKE DOMAIN-CONTAINING PROTEIN 15, CHLOROPLASTIC"/>
    <property type="match status" value="1"/>
</dbReference>
<dbReference type="InterPro" id="IPR001763">
    <property type="entry name" value="Rhodanese-like_dom"/>
</dbReference>
<protein>
    <submittedName>
        <fullName evidence="3">Sulfurtransferase</fullName>
    </submittedName>
</protein>
<reference evidence="3 4" key="1">
    <citation type="submission" date="2015-08" db="EMBL/GenBank/DDBJ databases">
        <title>Complete genome sequence of Sulfurifustis variabilis.</title>
        <authorList>
            <person name="Miura A."/>
            <person name="Kojima H."/>
            <person name="Fukui M."/>
        </authorList>
    </citation>
    <scope>NUCLEOTIDE SEQUENCE [LARGE SCALE GENOMIC DNA]</scope>
    <source>
        <strain evidence="4">skN76</strain>
    </source>
</reference>
<sequence length="243" mass="26518">MNVLVKTKFLSLALSALGAAAFSGTAPAEEPPCPFHENRSGLCGYYHSEISPARAFADTVASRGKWGSPSKQPVIIDVRSTPEYKAGHPEHAYNVPYPYIYQYCDEAGRAPDGACAGGKVAEIAQDPAAFADYVESLVPDKSTPIYTLCRTGVRSVNAANVLTDRGYTNVRNIWEGFVGIYLTAPQKQADGTTKTVSVDINHDGVLNDGDKNGWRYHQALPYDTRLLPPLIYQPYAYLYDMAD</sequence>
<keyword evidence="4" id="KW-1185">Reference proteome</keyword>
<dbReference type="Pfam" id="PF00581">
    <property type="entry name" value="Rhodanese"/>
    <property type="match status" value="1"/>
</dbReference>
<proteinExistence type="predicted"/>
<evidence type="ECO:0000313" key="3">
    <source>
        <dbReference type="EMBL" id="BAU49373.1"/>
    </source>
</evidence>
<keyword evidence="1" id="KW-0732">Signal</keyword>
<keyword evidence="3" id="KW-0808">Transferase</keyword>
<dbReference type="Proteomes" id="UP000218899">
    <property type="component" value="Chromosome"/>
</dbReference>
<dbReference type="CDD" id="cd00158">
    <property type="entry name" value="RHOD"/>
    <property type="match status" value="1"/>
</dbReference>
<gene>
    <name evidence="3" type="ORF">SVA_2825</name>
</gene>
<dbReference type="EMBL" id="AP014936">
    <property type="protein sequence ID" value="BAU49373.1"/>
    <property type="molecule type" value="Genomic_DNA"/>
</dbReference>
<dbReference type="InterPro" id="IPR036873">
    <property type="entry name" value="Rhodanese-like_dom_sf"/>
</dbReference>
<dbReference type="GO" id="GO:0016740">
    <property type="term" value="F:transferase activity"/>
    <property type="evidence" value="ECO:0007669"/>
    <property type="project" value="UniProtKB-KW"/>
</dbReference>
<dbReference type="PANTHER" id="PTHR45431:SF3">
    <property type="entry name" value="RHODANESE-LIKE DOMAIN-CONTAINING PROTEIN 15, CHLOROPLASTIC"/>
    <property type="match status" value="1"/>
</dbReference>
<accession>A0A1B4V756</accession>
<dbReference type="SUPFAM" id="SSF52821">
    <property type="entry name" value="Rhodanese/Cell cycle control phosphatase"/>
    <property type="match status" value="1"/>
</dbReference>
<feature type="chain" id="PRO_5008571273" evidence="1">
    <location>
        <begin position="29"/>
        <end position="243"/>
    </location>
</feature>
<dbReference type="OrthoDB" id="9814704at2"/>